<keyword evidence="2" id="KW-0378">Hydrolase</keyword>
<dbReference type="InterPro" id="IPR050300">
    <property type="entry name" value="GDXG_lipolytic_enzyme"/>
</dbReference>
<protein>
    <submittedName>
        <fullName evidence="4">Acetyl esterase/lipase</fullName>
    </submittedName>
</protein>
<dbReference type="AlphaFoldDB" id="A0A841AGF5"/>
<dbReference type="Pfam" id="PF07859">
    <property type="entry name" value="Abhydrolase_3"/>
    <property type="match status" value="1"/>
</dbReference>
<dbReference type="PANTHER" id="PTHR48081:SF30">
    <property type="entry name" value="ACETYL-HYDROLASE LIPR-RELATED"/>
    <property type="match status" value="1"/>
</dbReference>
<feature type="domain" description="Alpha/beta hydrolase fold-3" evidence="3">
    <location>
        <begin position="51"/>
        <end position="239"/>
    </location>
</feature>
<accession>A0A841AGF5</accession>
<evidence type="ECO:0000256" key="2">
    <source>
        <dbReference type="ARBA" id="ARBA00022801"/>
    </source>
</evidence>
<proteinExistence type="inferred from homology"/>
<dbReference type="InterPro" id="IPR013094">
    <property type="entry name" value="AB_hydrolase_3"/>
</dbReference>
<evidence type="ECO:0000313" key="4">
    <source>
        <dbReference type="EMBL" id="MBB5832681.1"/>
    </source>
</evidence>
<name>A0A841AGF5_9MICO</name>
<dbReference type="PANTHER" id="PTHR48081">
    <property type="entry name" value="AB HYDROLASE SUPERFAMILY PROTEIN C4A8.06C"/>
    <property type="match status" value="1"/>
</dbReference>
<evidence type="ECO:0000259" key="3">
    <source>
        <dbReference type="Pfam" id="PF07859"/>
    </source>
</evidence>
<comment type="similarity">
    <text evidence="1">Belongs to the 'GDXG' lipolytic enzyme family.</text>
</comment>
<dbReference type="Gene3D" id="3.40.50.1820">
    <property type="entry name" value="alpha/beta hydrolase"/>
    <property type="match status" value="1"/>
</dbReference>
<organism evidence="4 5">
    <name type="scientific">Brachybacterium aquaticum</name>
    <dbReference type="NCBI Taxonomy" id="1432564"/>
    <lineage>
        <taxon>Bacteria</taxon>
        <taxon>Bacillati</taxon>
        <taxon>Actinomycetota</taxon>
        <taxon>Actinomycetes</taxon>
        <taxon>Micrococcales</taxon>
        <taxon>Dermabacteraceae</taxon>
        <taxon>Brachybacterium</taxon>
    </lineage>
</organism>
<reference evidence="4 5" key="1">
    <citation type="submission" date="2020-08" db="EMBL/GenBank/DDBJ databases">
        <title>Sequencing the genomes of 1000 actinobacteria strains.</title>
        <authorList>
            <person name="Klenk H.-P."/>
        </authorList>
    </citation>
    <scope>NUCLEOTIDE SEQUENCE [LARGE SCALE GENOMIC DNA]</scope>
    <source>
        <strain evidence="4 5">DSM 28796</strain>
    </source>
</reference>
<gene>
    <name evidence="4" type="ORF">HNR70_002494</name>
</gene>
<dbReference type="RefSeq" id="WP_184325964.1">
    <property type="nucleotide sequence ID" value="NZ_JACHLZ010000001.1"/>
</dbReference>
<dbReference type="InterPro" id="IPR029058">
    <property type="entry name" value="AB_hydrolase_fold"/>
</dbReference>
<evidence type="ECO:0000256" key="1">
    <source>
        <dbReference type="ARBA" id="ARBA00010515"/>
    </source>
</evidence>
<comment type="caution">
    <text evidence="4">The sequence shown here is derived from an EMBL/GenBank/DDBJ whole genome shotgun (WGS) entry which is preliminary data.</text>
</comment>
<evidence type="ECO:0000313" key="5">
    <source>
        <dbReference type="Proteomes" id="UP000588158"/>
    </source>
</evidence>
<dbReference type="SUPFAM" id="SSF53474">
    <property type="entry name" value="alpha/beta-Hydrolases"/>
    <property type="match status" value="1"/>
</dbReference>
<dbReference type="EMBL" id="JACHLZ010000001">
    <property type="protein sequence ID" value="MBB5832681.1"/>
    <property type="molecule type" value="Genomic_DNA"/>
</dbReference>
<sequence length="279" mass="29509">MSLVRSLRILASQRPSTPPRAVADPARVTRVRHAHVPVTWIDQELAGSGAIVHLHGGAYVQGETPQTWDWLEEVSRRSRVAGAMIHYRLAPRHRYPAAVEDVLHAVDDMLATDVLRPGAWVLSGDSAGGGLALAVAQTLAHTGSGAPAALLLETPWSDLSRDDHGEEQLRIAARVYAGGVPRTEPRLSPVHGDLHGLPPVHLVLGGKDSLVHDGRRLVEALDGAGVEHHVLEIPSGGHQVGVAGQGADSQEARRFQIAAVRAALGIKTTPVPGGHHGGH</sequence>
<dbReference type="GO" id="GO:0004806">
    <property type="term" value="F:triacylglycerol lipase activity"/>
    <property type="evidence" value="ECO:0007669"/>
    <property type="project" value="TreeGrafter"/>
</dbReference>
<dbReference type="Proteomes" id="UP000588158">
    <property type="component" value="Unassembled WGS sequence"/>
</dbReference>
<keyword evidence="5" id="KW-1185">Reference proteome</keyword>